<evidence type="ECO:0000313" key="2">
    <source>
        <dbReference type="EMBL" id="CAL1581948.1"/>
    </source>
</evidence>
<dbReference type="AlphaFoldDB" id="A0AAV2K0H2"/>
<evidence type="ECO:0000313" key="3">
    <source>
        <dbReference type="EMBL" id="CAL1581949.1"/>
    </source>
</evidence>
<dbReference type="EMBL" id="OZ035837">
    <property type="protein sequence ID" value="CAL1581948.1"/>
    <property type="molecule type" value="Genomic_DNA"/>
</dbReference>
<protein>
    <submittedName>
        <fullName evidence="2">Uncharacterized protein</fullName>
    </submittedName>
</protein>
<keyword evidence="4" id="KW-1185">Reference proteome</keyword>
<gene>
    <name evidence="2" type="ORF">KC01_LOCUS12657</name>
    <name evidence="3" type="ORF">KC01_LOCUS12658</name>
</gene>
<feature type="compositionally biased region" description="Basic and acidic residues" evidence="1">
    <location>
        <begin position="139"/>
        <end position="155"/>
    </location>
</feature>
<feature type="region of interest" description="Disordered" evidence="1">
    <location>
        <begin position="137"/>
        <end position="183"/>
    </location>
</feature>
<evidence type="ECO:0000256" key="1">
    <source>
        <dbReference type="SAM" id="MobiDB-lite"/>
    </source>
</evidence>
<name>A0AAV2K0H2_KNICA</name>
<organism evidence="2 4">
    <name type="scientific">Knipowitschia caucasica</name>
    <name type="common">Caucasian dwarf goby</name>
    <name type="synonym">Pomatoschistus caucasicus</name>
    <dbReference type="NCBI Taxonomy" id="637954"/>
    <lineage>
        <taxon>Eukaryota</taxon>
        <taxon>Metazoa</taxon>
        <taxon>Chordata</taxon>
        <taxon>Craniata</taxon>
        <taxon>Vertebrata</taxon>
        <taxon>Euteleostomi</taxon>
        <taxon>Actinopterygii</taxon>
        <taxon>Neopterygii</taxon>
        <taxon>Teleostei</taxon>
        <taxon>Neoteleostei</taxon>
        <taxon>Acanthomorphata</taxon>
        <taxon>Gobiaria</taxon>
        <taxon>Gobiiformes</taxon>
        <taxon>Gobioidei</taxon>
        <taxon>Gobiidae</taxon>
        <taxon>Gobiinae</taxon>
        <taxon>Knipowitschia</taxon>
    </lineage>
</organism>
<evidence type="ECO:0000313" key="4">
    <source>
        <dbReference type="Proteomes" id="UP001497482"/>
    </source>
</evidence>
<dbReference type="Proteomes" id="UP001497482">
    <property type="component" value="Chromosome 15"/>
</dbReference>
<feature type="compositionally biased region" description="Basic and acidic residues" evidence="1">
    <location>
        <begin position="34"/>
        <end position="49"/>
    </location>
</feature>
<reference evidence="2 4" key="1">
    <citation type="submission" date="2024-04" db="EMBL/GenBank/DDBJ databases">
        <authorList>
            <person name="Waldvogel A.-M."/>
            <person name="Schoenle A."/>
        </authorList>
    </citation>
    <scope>NUCLEOTIDE SEQUENCE [LARGE SCALE GENOMIC DNA]</scope>
</reference>
<dbReference type="EMBL" id="OZ035837">
    <property type="protein sequence ID" value="CAL1581949.1"/>
    <property type="molecule type" value="Genomic_DNA"/>
</dbReference>
<proteinExistence type="predicted"/>
<accession>A0AAV2K0H2</accession>
<sequence length="236" mass="25948">MGMGRGSRQPRRLPWDTLISPPGSDKTQVNTTYLHREATPRSDNSRSEMKNGQAVMYAGPGRSKGQHLCPPSQPDTCRKSSQRSVMRGAMRTATPTVMRPELQPHGHAPTFAFGNLWEKSLAAIVFSVEECGVKSRNKTQLEEREREKGVRERGSRAARLSGQQTVGVSLLPGDGQTSSPGMGRAACGAATDWFSAPAFTSVCERSERTLHWCKTCPSTRYRRETQAQYTDAGDCT</sequence>
<feature type="region of interest" description="Disordered" evidence="1">
    <location>
        <begin position="1"/>
        <end position="86"/>
    </location>
</feature>